<keyword evidence="3" id="KW-0645">Protease</keyword>
<dbReference type="PANTHER" id="PTHR37425:SF1">
    <property type="entry name" value="OUTER MEMBRANE PROTEIN"/>
    <property type="match status" value="1"/>
</dbReference>
<dbReference type="InterPro" id="IPR009045">
    <property type="entry name" value="Zn_M74/Hedgehog-like"/>
</dbReference>
<dbReference type="SUPFAM" id="SSF55166">
    <property type="entry name" value="Hedgehog/DD-peptidase"/>
    <property type="match status" value="1"/>
</dbReference>
<evidence type="ECO:0000313" key="13">
    <source>
        <dbReference type="EMBL" id="MBP1848908.1"/>
    </source>
</evidence>
<evidence type="ECO:0000256" key="11">
    <source>
        <dbReference type="ARBA" id="ARBA00093666"/>
    </source>
</evidence>
<proteinExistence type="inferred from homology"/>
<keyword evidence="6" id="KW-0378">Hydrolase</keyword>
<keyword evidence="8" id="KW-0482">Metalloprotease</keyword>
<evidence type="ECO:0000256" key="2">
    <source>
        <dbReference type="ARBA" id="ARBA00004776"/>
    </source>
</evidence>
<keyword evidence="5" id="KW-0732">Signal</keyword>
<protein>
    <recommendedName>
        <fullName evidence="11">Murein endopeptidase K</fullName>
    </recommendedName>
</protein>
<comment type="caution">
    <text evidence="13">The sequence shown here is derived from an EMBL/GenBank/DDBJ whole genome shotgun (WGS) entry which is preliminary data.</text>
</comment>
<comment type="cofactor">
    <cofactor evidence="1">
        <name>Zn(2+)</name>
        <dbReference type="ChEBI" id="CHEBI:29105"/>
    </cofactor>
</comment>
<keyword evidence="14" id="KW-1185">Reference proteome</keyword>
<evidence type="ECO:0000256" key="1">
    <source>
        <dbReference type="ARBA" id="ARBA00001947"/>
    </source>
</evidence>
<evidence type="ECO:0000256" key="7">
    <source>
        <dbReference type="ARBA" id="ARBA00022833"/>
    </source>
</evidence>
<evidence type="ECO:0000313" key="14">
    <source>
        <dbReference type="Proteomes" id="UP000759443"/>
    </source>
</evidence>
<dbReference type="CDD" id="cd14844">
    <property type="entry name" value="Zn-DD-carboxypeptidase_like"/>
    <property type="match status" value="1"/>
</dbReference>
<name>A0ABS4DT80_9HYPH</name>
<feature type="region of interest" description="Disordered" evidence="12">
    <location>
        <begin position="481"/>
        <end position="508"/>
    </location>
</feature>
<dbReference type="EMBL" id="JAGGJU010000001">
    <property type="protein sequence ID" value="MBP1848908.1"/>
    <property type="molecule type" value="Genomic_DNA"/>
</dbReference>
<evidence type="ECO:0000256" key="10">
    <source>
        <dbReference type="ARBA" id="ARBA00093448"/>
    </source>
</evidence>
<evidence type="ECO:0000256" key="3">
    <source>
        <dbReference type="ARBA" id="ARBA00022670"/>
    </source>
</evidence>
<accession>A0ABS4DT80</accession>
<evidence type="ECO:0000256" key="8">
    <source>
        <dbReference type="ARBA" id="ARBA00023049"/>
    </source>
</evidence>
<organism evidence="13 14">
    <name type="scientific">Rhizobium halophytocola</name>
    <dbReference type="NCBI Taxonomy" id="735519"/>
    <lineage>
        <taxon>Bacteria</taxon>
        <taxon>Pseudomonadati</taxon>
        <taxon>Pseudomonadota</taxon>
        <taxon>Alphaproteobacteria</taxon>
        <taxon>Hyphomicrobiales</taxon>
        <taxon>Rhizobiaceae</taxon>
        <taxon>Rhizobium/Agrobacterium group</taxon>
        <taxon>Rhizobium</taxon>
    </lineage>
</organism>
<evidence type="ECO:0000256" key="4">
    <source>
        <dbReference type="ARBA" id="ARBA00022723"/>
    </source>
</evidence>
<gene>
    <name evidence="13" type="ORF">J2Z17_000325</name>
</gene>
<comment type="pathway">
    <text evidence="2">Cell wall biogenesis; cell wall polysaccharide biosynthesis.</text>
</comment>
<sequence length="569" mass="60527">MLCSMAGTASAETRSLKIYFVHTGEKADVVFKRNGRYDAAGLKKLSYLLRDWRRNEPTKMDPRLFDLVWEVYRRSNSSGYINVLSGYRSPQTNAMLRARSRGVAKKSQHMLGTAMDFFIPGTGLKSLREIGMKLQAGGIGYYPNSGSPFVHMDVGGVRAWPRMSRSELVRLFPDGKTLHIPADGKPLPGYKLALADYKKRLANNEIVIAGSSAPSKRKNLFAMLFGGGDEDEEEDVAMPEERPSMVGSAPAVAAPPPGVSAPDPVSVAPPVETAVAAIDAPVPLARPSLTSANGSTSLAVALYSQNESAAEQALNKVAAVDQTPPTGDYPDLQAYKIPVPTLLGPRGMKGDAEPEVLTASLAPDASSATDINGEPVPLPIDRPSIAEKLEAQVDVDAEAESDVDEVQQVILSPEAAQAMATAAKRLSQPPAMPTLAPAAVAAAVREPQPALTAKPAAKPYQVAAIDPPQPLLDRFGDAFDVPETSGQSVKSAEPGKGGRPGEAMRGGKLTKDMLSNWALNNKKFDPESRKAPRVAARTLTAEASYVYAVGFKETHAPVDPARFGKPVND</sequence>
<dbReference type="Pfam" id="PF05951">
    <property type="entry name" value="Peptidase_M15_2"/>
    <property type="match status" value="1"/>
</dbReference>
<comment type="similarity">
    <text evidence="10">Belongs to the peptidase M15 family.</text>
</comment>
<dbReference type="InterPro" id="IPR010275">
    <property type="entry name" value="MepK"/>
</dbReference>
<evidence type="ECO:0000256" key="6">
    <source>
        <dbReference type="ARBA" id="ARBA00022801"/>
    </source>
</evidence>
<evidence type="ECO:0000256" key="12">
    <source>
        <dbReference type="SAM" id="MobiDB-lite"/>
    </source>
</evidence>
<dbReference type="PANTHER" id="PTHR37425">
    <property type="match status" value="1"/>
</dbReference>
<keyword evidence="4" id="KW-0479">Metal-binding</keyword>
<evidence type="ECO:0000256" key="5">
    <source>
        <dbReference type="ARBA" id="ARBA00022729"/>
    </source>
</evidence>
<keyword evidence="7" id="KW-0862">Zinc</keyword>
<evidence type="ECO:0000256" key="9">
    <source>
        <dbReference type="ARBA" id="ARBA00023316"/>
    </source>
</evidence>
<dbReference type="Proteomes" id="UP000759443">
    <property type="component" value="Unassembled WGS sequence"/>
</dbReference>
<dbReference type="RefSeq" id="WP_245223831.1">
    <property type="nucleotide sequence ID" value="NZ_JAGGJU010000001.1"/>
</dbReference>
<keyword evidence="9" id="KW-0961">Cell wall biogenesis/degradation</keyword>
<dbReference type="Gene3D" id="3.30.1380.10">
    <property type="match status" value="1"/>
</dbReference>
<reference evidence="13 14" key="1">
    <citation type="submission" date="2021-03" db="EMBL/GenBank/DDBJ databases">
        <title>Genomic Encyclopedia of Type Strains, Phase IV (KMG-IV): sequencing the most valuable type-strain genomes for metagenomic binning, comparative biology and taxonomic classification.</title>
        <authorList>
            <person name="Goeker M."/>
        </authorList>
    </citation>
    <scope>NUCLEOTIDE SEQUENCE [LARGE SCALE GENOMIC DNA]</scope>
    <source>
        <strain evidence="13 14">DSM 21600</strain>
    </source>
</reference>